<reference evidence="2 3" key="1">
    <citation type="journal article" date="2023" name="Plants (Basel)">
        <title>Bridging the Gap: Combining Genomics and Transcriptomics Approaches to Understand Stylosanthes scabra, an Orphan Legume from the Brazilian Caatinga.</title>
        <authorList>
            <person name="Ferreira-Neto J.R.C."/>
            <person name="da Silva M.D."/>
            <person name="Binneck E."/>
            <person name="de Melo N.F."/>
            <person name="da Silva R.H."/>
            <person name="de Melo A.L.T.M."/>
            <person name="Pandolfi V."/>
            <person name="Bustamante F.O."/>
            <person name="Brasileiro-Vidal A.C."/>
            <person name="Benko-Iseppon A.M."/>
        </authorList>
    </citation>
    <scope>NUCLEOTIDE SEQUENCE [LARGE SCALE GENOMIC DNA]</scope>
    <source>
        <tissue evidence="2">Leaves</tissue>
    </source>
</reference>
<gene>
    <name evidence="2" type="ORF">PIB30_005437</name>
</gene>
<evidence type="ECO:0000256" key="1">
    <source>
        <dbReference type="SAM" id="MobiDB-lite"/>
    </source>
</evidence>
<evidence type="ECO:0000313" key="3">
    <source>
        <dbReference type="Proteomes" id="UP001341840"/>
    </source>
</evidence>
<sequence length="196" mass="21655">MLRRIRSPKVPNSQTPSQPPNPKPVTEPPPTTSFFSLAAVAASRPSPYASPPAVLLRLPSLSLCVVPLLSRHCHFRVSTVHHRQLSGFKNRPASSVAEPTVTDPTVAEPTVGIDGENLDQRYPNLHLDSGDSTVGTISKNGRKKHVKHPPISAPPMCLYCSKIAMLKWIIHSRCQFRRIQEVHLPPWKTLNESTNC</sequence>
<proteinExistence type="predicted"/>
<feature type="compositionally biased region" description="Pro residues" evidence="1">
    <location>
        <begin position="17"/>
        <end position="31"/>
    </location>
</feature>
<organism evidence="2 3">
    <name type="scientific">Stylosanthes scabra</name>
    <dbReference type="NCBI Taxonomy" id="79078"/>
    <lineage>
        <taxon>Eukaryota</taxon>
        <taxon>Viridiplantae</taxon>
        <taxon>Streptophyta</taxon>
        <taxon>Embryophyta</taxon>
        <taxon>Tracheophyta</taxon>
        <taxon>Spermatophyta</taxon>
        <taxon>Magnoliopsida</taxon>
        <taxon>eudicotyledons</taxon>
        <taxon>Gunneridae</taxon>
        <taxon>Pentapetalae</taxon>
        <taxon>rosids</taxon>
        <taxon>fabids</taxon>
        <taxon>Fabales</taxon>
        <taxon>Fabaceae</taxon>
        <taxon>Papilionoideae</taxon>
        <taxon>50 kb inversion clade</taxon>
        <taxon>dalbergioids sensu lato</taxon>
        <taxon>Dalbergieae</taxon>
        <taxon>Pterocarpus clade</taxon>
        <taxon>Stylosanthes</taxon>
    </lineage>
</organism>
<dbReference type="Proteomes" id="UP001341840">
    <property type="component" value="Unassembled WGS sequence"/>
</dbReference>
<comment type="caution">
    <text evidence="2">The sequence shown here is derived from an EMBL/GenBank/DDBJ whole genome shotgun (WGS) entry which is preliminary data.</text>
</comment>
<dbReference type="EMBL" id="JASCZI010241666">
    <property type="protein sequence ID" value="MED6204037.1"/>
    <property type="molecule type" value="Genomic_DNA"/>
</dbReference>
<feature type="region of interest" description="Disordered" evidence="1">
    <location>
        <begin position="1"/>
        <end position="31"/>
    </location>
</feature>
<accession>A0ABU6Y214</accession>
<protein>
    <submittedName>
        <fullName evidence="2">Uncharacterized protein</fullName>
    </submittedName>
</protein>
<evidence type="ECO:0000313" key="2">
    <source>
        <dbReference type="EMBL" id="MED6204037.1"/>
    </source>
</evidence>
<feature type="compositionally biased region" description="Polar residues" evidence="1">
    <location>
        <begin position="130"/>
        <end position="139"/>
    </location>
</feature>
<keyword evidence="3" id="KW-1185">Reference proteome</keyword>
<feature type="region of interest" description="Disordered" evidence="1">
    <location>
        <begin position="129"/>
        <end position="148"/>
    </location>
</feature>
<name>A0ABU6Y214_9FABA</name>